<dbReference type="Pfam" id="PF05163">
    <property type="entry name" value="DinB"/>
    <property type="match status" value="1"/>
</dbReference>
<evidence type="ECO:0000256" key="1">
    <source>
        <dbReference type="ARBA" id="ARBA00022723"/>
    </source>
</evidence>
<dbReference type="EMBL" id="CAFBMY010000049">
    <property type="protein sequence ID" value="CAB4922664.1"/>
    <property type="molecule type" value="Genomic_DNA"/>
</dbReference>
<dbReference type="InterPro" id="IPR007837">
    <property type="entry name" value="DinB"/>
</dbReference>
<name>A0A6J7BFC7_9ZZZZ</name>
<evidence type="ECO:0000313" key="10">
    <source>
        <dbReference type="EMBL" id="CAB5076896.1"/>
    </source>
</evidence>
<organism evidence="6">
    <name type="scientific">freshwater metagenome</name>
    <dbReference type="NCBI Taxonomy" id="449393"/>
    <lineage>
        <taxon>unclassified sequences</taxon>
        <taxon>metagenomes</taxon>
        <taxon>ecological metagenomes</taxon>
    </lineage>
</organism>
<dbReference type="EMBL" id="CAEZZR010000139">
    <property type="protein sequence ID" value="CAB4782215.1"/>
    <property type="molecule type" value="Genomic_DNA"/>
</dbReference>
<dbReference type="EMBL" id="CAFAZX010000057">
    <property type="protein sequence ID" value="CAB4844092.1"/>
    <property type="molecule type" value="Genomic_DNA"/>
</dbReference>
<dbReference type="Gene3D" id="1.20.120.450">
    <property type="entry name" value="dinb family like domain"/>
    <property type="match status" value="1"/>
</dbReference>
<evidence type="ECO:0000313" key="9">
    <source>
        <dbReference type="EMBL" id="CAB5049151.1"/>
    </source>
</evidence>
<protein>
    <submittedName>
        <fullName evidence="6">Unannotated protein</fullName>
    </submittedName>
</protein>
<dbReference type="EMBL" id="CAEZWO010000141">
    <property type="protein sequence ID" value="CAB4670039.1"/>
    <property type="molecule type" value="Genomic_DNA"/>
</dbReference>
<dbReference type="EMBL" id="CAFBOJ010000134">
    <property type="protein sequence ID" value="CAB4987064.1"/>
    <property type="molecule type" value="Genomic_DNA"/>
</dbReference>
<evidence type="ECO:0000313" key="4">
    <source>
        <dbReference type="EMBL" id="CAB4782215.1"/>
    </source>
</evidence>
<evidence type="ECO:0000313" key="7">
    <source>
        <dbReference type="EMBL" id="CAB4922664.1"/>
    </source>
</evidence>
<accession>A0A6J7BFC7</accession>
<evidence type="ECO:0000313" key="5">
    <source>
        <dbReference type="EMBL" id="CAB4830182.1"/>
    </source>
</evidence>
<dbReference type="EMBL" id="CAFBRB010000130">
    <property type="protein sequence ID" value="CAB5076896.1"/>
    <property type="molecule type" value="Genomic_DNA"/>
</dbReference>
<dbReference type="EMBL" id="CAFABI010000087">
    <property type="protein sequence ID" value="CAB4830182.1"/>
    <property type="molecule type" value="Genomic_DNA"/>
</dbReference>
<dbReference type="InterPro" id="IPR034660">
    <property type="entry name" value="DinB/YfiT-like"/>
</dbReference>
<dbReference type="SUPFAM" id="SSF109854">
    <property type="entry name" value="DinB/YfiT-like putative metalloenzymes"/>
    <property type="match status" value="1"/>
</dbReference>
<reference evidence="6" key="1">
    <citation type="submission" date="2020-05" db="EMBL/GenBank/DDBJ databases">
        <authorList>
            <person name="Chiriac C."/>
            <person name="Salcher M."/>
            <person name="Ghai R."/>
            <person name="Kavagutti S V."/>
        </authorList>
    </citation>
    <scope>NUCLEOTIDE SEQUENCE</scope>
</reference>
<sequence length="159" mass="17971">MGIEKLIKHMGWANQQIIKKLGELPDEALESYVVNPEWTVAEIIRHILSSADWYGFRLTGEMHVEFDAPKSTKEMIEFSRMAAGFDDRLLRACAAPEALIPRDYDGKIIMRARSTILSQAVHHATEHRAQLVAALELRGYATINLDDFDVWGFADAKGE</sequence>
<keyword evidence="1" id="KW-0479">Metal-binding</keyword>
<dbReference type="EMBL" id="CAFBQK010000046">
    <property type="protein sequence ID" value="CAB5049151.1"/>
    <property type="molecule type" value="Genomic_DNA"/>
</dbReference>
<dbReference type="EMBL" id="CAEZYB010000120">
    <property type="protein sequence ID" value="CAB4711065.1"/>
    <property type="molecule type" value="Genomic_DNA"/>
</dbReference>
<dbReference type="AlphaFoldDB" id="A0A6J7BFC7"/>
<dbReference type="GO" id="GO:0046872">
    <property type="term" value="F:metal ion binding"/>
    <property type="evidence" value="ECO:0007669"/>
    <property type="project" value="UniProtKB-KW"/>
</dbReference>
<evidence type="ECO:0000313" key="8">
    <source>
        <dbReference type="EMBL" id="CAB4987064.1"/>
    </source>
</evidence>
<evidence type="ECO:0000313" key="2">
    <source>
        <dbReference type="EMBL" id="CAB4670039.1"/>
    </source>
</evidence>
<proteinExistence type="predicted"/>
<evidence type="ECO:0000313" key="3">
    <source>
        <dbReference type="EMBL" id="CAB4711065.1"/>
    </source>
</evidence>
<gene>
    <name evidence="2" type="ORF">UFOPK2254_01214</name>
    <name evidence="3" type="ORF">UFOPK2646_00978</name>
    <name evidence="4" type="ORF">UFOPK2907_01242</name>
    <name evidence="5" type="ORF">UFOPK3197_00832</name>
    <name evidence="6" type="ORF">UFOPK3241_00986</name>
    <name evidence="7" type="ORF">UFOPK3707_00430</name>
    <name evidence="8" type="ORF">UFOPK3937_01086</name>
    <name evidence="9" type="ORF">UFOPK4265_00495</name>
    <name evidence="10" type="ORF">UFOPK4401_01078</name>
</gene>
<evidence type="ECO:0000313" key="6">
    <source>
        <dbReference type="EMBL" id="CAB4844092.1"/>
    </source>
</evidence>